<feature type="domain" description="PNPLA" evidence="6">
    <location>
        <begin position="29"/>
        <end position="218"/>
    </location>
</feature>
<keyword evidence="8" id="KW-1185">Reference proteome</keyword>
<dbReference type="Gene3D" id="3.40.1090.10">
    <property type="entry name" value="Cytosolic phospholipase A2 catalytic domain"/>
    <property type="match status" value="2"/>
</dbReference>
<feature type="chain" id="PRO_5012010527" evidence="5">
    <location>
        <begin position="24"/>
        <end position="694"/>
    </location>
</feature>
<dbReference type="PANTHER" id="PTHR14226:SF76">
    <property type="entry name" value="NTE FAMILY PROTEIN RSSA"/>
    <property type="match status" value="1"/>
</dbReference>
<dbReference type="Pfam" id="PF01734">
    <property type="entry name" value="Patatin"/>
    <property type="match status" value="1"/>
</dbReference>
<dbReference type="Proteomes" id="UP000193355">
    <property type="component" value="Unassembled WGS sequence"/>
</dbReference>
<dbReference type="RefSeq" id="WP_159448340.1">
    <property type="nucleotide sequence ID" value="NZ_FXBB01000039.1"/>
</dbReference>
<evidence type="ECO:0000256" key="3">
    <source>
        <dbReference type="ARBA" id="ARBA00023098"/>
    </source>
</evidence>
<proteinExistence type="predicted"/>
<evidence type="ECO:0000256" key="4">
    <source>
        <dbReference type="PROSITE-ProRule" id="PRU01161"/>
    </source>
</evidence>
<dbReference type="InterPro" id="IPR050301">
    <property type="entry name" value="NTE"/>
</dbReference>
<feature type="short sequence motif" description="GXSXG" evidence="4">
    <location>
        <begin position="60"/>
        <end position="64"/>
    </location>
</feature>
<dbReference type="PROSITE" id="PS51635">
    <property type="entry name" value="PNPLA"/>
    <property type="match status" value="1"/>
</dbReference>
<dbReference type="OrthoDB" id="9770965at2"/>
<evidence type="ECO:0000256" key="2">
    <source>
        <dbReference type="ARBA" id="ARBA00022963"/>
    </source>
</evidence>
<feature type="signal peptide" evidence="5">
    <location>
        <begin position="1"/>
        <end position="23"/>
    </location>
</feature>
<dbReference type="EMBL" id="FXBB01000039">
    <property type="protein sequence ID" value="SMG46209.1"/>
    <property type="molecule type" value="Genomic_DNA"/>
</dbReference>
<evidence type="ECO:0000256" key="5">
    <source>
        <dbReference type="SAM" id="SignalP"/>
    </source>
</evidence>
<gene>
    <name evidence="7" type="ORF">SAMN06275492_13924</name>
</gene>
<evidence type="ECO:0000259" key="6">
    <source>
        <dbReference type="PROSITE" id="PS51635"/>
    </source>
</evidence>
<feature type="active site" description="Proton acceptor" evidence="4">
    <location>
        <position position="205"/>
    </location>
</feature>
<keyword evidence="1 4" id="KW-0378">Hydrolase</keyword>
<sequence length="694" mass="75844">MVRYVRLFTCITMILTASVPSFADGAVVLALSGGGMKGLAHIGVLKVLEGNGIPVAGIVGTSIGAIMGGLAASGYSADELEDLVSTIDMSSVILGQDDTLLPPSDGKNVSPLMPRREMNSKWDVVGPKGPLSGIGAHDLFMRLTARVSVSQFNDLPIPFAAVATDLMTGEKVVIRHGSLASAMRASMSIPGIFEPWPIDGRLLVDGGLVSNMPVRTAKQLFPGYPVIAVNVSSGLRSPDQIRTMPEVIDQTITILTSQNVTQEQAEADVIIRPAVESVSTLGSVKVSDIIELGEVAARRQLDRIVRMASVAPPVVERGPQPPRLVRGIEVEGVPEGLANRIKNSYGYWVGKPVSPEDIIRASEAIRAREDVRTVDYRLATLGNEVDVILKVHREPAYRFALDGYASNMLGGSWLGIRGTMMDLGVDGNYLNVDALLGDDWAAKLDYHFGMEKNFYKFSAHMARISLSPRNAPDSKWDYRSFSVTRGIASKNGRMSAGIMASKIDGDGGNLDTWGPVFQWEQDGNLMANQDIASSFNLSAWYPDEGREIVMRLDGTISTVLSHRWRAYMRGGFFEGNDDRRYPGQGAYLGAREELYSLAEYPIKGERFAWWRLGFRHRLNESGNTPLEAELFGGQGYIWDNDGSQIDSPWEVGVALTVPSNLIRARILAVYDDSRDWTFGFTIGEPLWSVRHNFP</sequence>
<evidence type="ECO:0000313" key="7">
    <source>
        <dbReference type="EMBL" id="SMG46209.1"/>
    </source>
</evidence>
<evidence type="ECO:0000313" key="8">
    <source>
        <dbReference type="Proteomes" id="UP000193355"/>
    </source>
</evidence>
<evidence type="ECO:0000256" key="1">
    <source>
        <dbReference type="ARBA" id="ARBA00022801"/>
    </source>
</evidence>
<keyword evidence="3 4" id="KW-0443">Lipid metabolism</keyword>
<accession>A0A1X7KZ97</accession>
<feature type="short sequence motif" description="GXGXXG" evidence="4">
    <location>
        <begin position="33"/>
        <end position="38"/>
    </location>
</feature>
<feature type="short sequence motif" description="DGA/G" evidence="4">
    <location>
        <begin position="205"/>
        <end position="207"/>
    </location>
</feature>
<dbReference type="SUPFAM" id="SSF52151">
    <property type="entry name" value="FabD/lysophospholipase-like"/>
    <property type="match status" value="1"/>
</dbReference>
<dbReference type="CDD" id="cd07205">
    <property type="entry name" value="Pat_PNPLA6_PNPLA7_NTE1_like"/>
    <property type="match status" value="1"/>
</dbReference>
<dbReference type="STRING" id="561720.SAMN06275492_13924"/>
<dbReference type="GO" id="GO:0016042">
    <property type="term" value="P:lipid catabolic process"/>
    <property type="evidence" value="ECO:0007669"/>
    <property type="project" value="UniProtKB-UniRule"/>
</dbReference>
<keyword evidence="2 4" id="KW-0442">Lipid degradation</keyword>
<reference evidence="8" key="1">
    <citation type="submission" date="2017-04" db="EMBL/GenBank/DDBJ databases">
        <authorList>
            <person name="Varghese N."/>
            <person name="Submissions S."/>
        </authorList>
    </citation>
    <scope>NUCLEOTIDE SEQUENCE [LARGE SCALE GENOMIC DNA]</scope>
    <source>
        <strain evidence="8">USBA 82</strain>
    </source>
</reference>
<dbReference type="GO" id="GO:0016787">
    <property type="term" value="F:hydrolase activity"/>
    <property type="evidence" value="ECO:0007669"/>
    <property type="project" value="UniProtKB-UniRule"/>
</dbReference>
<organism evidence="7 8">
    <name type="scientific">Dethiosulfovibrio salsuginis</name>
    <dbReference type="NCBI Taxonomy" id="561720"/>
    <lineage>
        <taxon>Bacteria</taxon>
        <taxon>Thermotogati</taxon>
        <taxon>Synergistota</taxon>
        <taxon>Synergistia</taxon>
        <taxon>Synergistales</taxon>
        <taxon>Dethiosulfovibrionaceae</taxon>
        <taxon>Dethiosulfovibrio</taxon>
    </lineage>
</organism>
<feature type="active site" description="Nucleophile" evidence="4">
    <location>
        <position position="62"/>
    </location>
</feature>
<dbReference type="InterPro" id="IPR002641">
    <property type="entry name" value="PNPLA_dom"/>
</dbReference>
<dbReference type="AlphaFoldDB" id="A0A1X7KZ97"/>
<keyword evidence="5" id="KW-0732">Signal</keyword>
<dbReference type="InterPro" id="IPR016035">
    <property type="entry name" value="Acyl_Trfase/lysoPLipase"/>
</dbReference>
<protein>
    <submittedName>
        <fullName evidence="7">NTE family protein</fullName>
    </submittedName>
</protein>
<name>A0A1X7KZ97_9BACT</name>
<dbReference type="PANTHER" id="PTHR14226">
    <property type="entry name" value="NEUROPATHY TARGET ESTERASE/SWISS CHEESE D.MELANOGASTER"/>
    <property type="match status" value="1"/>
</dbReference>